<dbReference type="OrthoDB" id="6502192at2759"/>
<dbReference type="Pfam" id="PF07699">
    <property type="entry name" value="Ephrin_rec_like"/>
    <property type="match status" value="1"/>
</dbReference>
<accession>A0A9J6GZL1</accession>
<gene>
    <name evidence="3" type="ORF">HPB48_022872</name>
</gene>
<comment type="caution">
    <text evidence="3">The sequence shown here is derived from an EMBL/GenBank/DDBJ whole genome shotgun (WGS) entry which is preliminary data.</text>
</comment>
<evidence type="ECO:0000313" key="4">
    <source>
        <dbReference type="Proteomes" id="UP000821853"/>
    </source>
</evidence>
<dbReference type="InterPro" id="IPR009030">
    <property type="entry name" value="Growth_fac_rcpt_cys_sf"/>
</dbReference>
<dbReference type="VEuPathDB" id="VectorBase:HLOH_050947"/>
<dbReference type="InterPro" id="IPR007110">
    <property type="entry name" value="Ig-like_dom"/>
</dbReference>
<keyword evidence="4" id="KW-1185">Reference proteome</keyword>
<feature type="domain" description="Ig-like" evidence="2">
    <location>
        <begin position="20"/>
        <end position="97"/>
    </location>
</feature>
<feature type="transmembrane region" description="Helical" evidence="1">
    <location>
        <begin position="6"/>
        <end position="25"/>
    </location>
</feature>
<evidence type="ECO:0000256" key="1">
    <source>
        <dbReference type="SAM" id="Phobius"/>
    </source>
</evidence>
<sequence length="180" mass="19939">MFTPPVSVIVLVLSLLDGIPAIILLHREVQVHQARLHHRLWVPCAARNSTHVTRASWTDEADEGPGRLRRLALVSNKTGNIIIPRVTPDLTGLYECTGTVRLPRREVIIKVRHRITVVCSPGSFSPGGEYRTCIPCDYGSYASKHGSLFCLWCPPGKTTFKQGSSSLDDCQRTVNPETLL</sequence>
<dbReference type="EMBL" id="JABSTR010000010">
    <property type="protein sequence ID" value="KAH9379855.1"/>
    <property type="molecule type" value="Genomic_DNA"/>
</dbReference>
<name>A0A9J6GZL1_HAELO</name>
<organism evidence="3 4">
    <name type="scientific">Haemaphysalis longicornis</name>
    <name type="common">Bush tick</name>
    <dbReference type="NCBI Taxonomy" id="44386"/>
    <lineage>
        <taxon>Eukaryota</taxon>
        <taxon>Metazoa</taxon>
        <taxon>Ecdysozoa</taxon>
        <taxon>Arthropoda</taxon>
        <taxon>Chelicerata</taxon>
        <taxon>Arachnida</taxon>
        <taxon>Acari</taxon>
        <taxon>Parasitiformes</taxon>
        <taxon>Ixodida</taxon>
        <taxon>Ixodoidea</taxon>
        <taxon>Ixodidae</taxon>
        <taxon>Haemaphysalinae</taxon>
        <taxon>Haemaphysalis</taxon>
    </lineage>
</organism>
<dbReference type="Proteomes" id="UP000821853">
    <property type="component" value="Chromosome 8"/>
</dbReference>
<keyword evidence="1" id="KW-0472">Membrane</keyword>
<dbReference type="Gene3D" id="2.10.50.10">
    <property type="entry name" value="Tumor Necrosis Factor Receptor, subunit A, domain 2"/>
    <property type="match status" value="1"/>
</dbReference>
<keyword evidence="1" id="KW-0812">Transmembrane</keyword>
<dbReference type="PROSITE" id="PS50835">
    <property type="entry name" value="IG_LIKE"/>
    <property type="match status" value="1"/>
</dbReference>
<dbReference type="InterPro" id="IPR011641">
    <property type="entry name" value="Tyr-kin_ephrin_A/B_rcpt-like"/>
</dbReference>
<evidence type="ECO:0000259" key="2">
    <source>
        <dbReference type="PROSITE" id="PS50835"/>
    </source>
</evidence>
<dbReference type="AlphaFoldDB" id="A0A9J6GZL1"/>
<reference evidence="3 4" key="1">
    <citation type="journal article" date="2020" name="Cell">
        <title>Large-Scale Comparative Analyses of Tick Genomes Elucidate Their Genetic Diversity and Vector Capacities.</title>
        <authorList>
            <consortium name="Tick Genome and Microbiome Consortium (TIGMIC)"/>
            <person name="Jia N."/>
            <person name="Wang J."/>
            <person name="Shi W."/>
            <person name="Du L."/>
            <person name="Sun Y."/>
            <person name="Zhan W."/>
            <person name="Jiang J.F."/>
            <person name="Wang Q."/>
            <person name="Zhang B."/>
            <person name="Ji P."/>
            <person name="Bell-Sakyi L."/>
            <person name="Cui X.M."/>
            <person name="Yuan T.T."/>
            <person name="Jiang B.G."/>
            <person name="Yang W.F."/>
            <person name="Lam T.T."/>
            <person name="Chang Q.C."/>
            <person name="Ding S.J."/>
            <person name="Wang X.J."/>
            <person name="Zhu J.G."/>
            <person name="Ruan X.D."/>
            <person name="Zhao L."/>
            <person name="Wei J.T."/>
            <person name="Ye R.Z."/>
            <person name="Que T.C."/>
            <person name="Du C.H."/>
            <person name="Zhou Y.H."/>
            <person name="Cheng J.X."/>
            <person name="Dai P.F."/>
            <person name="Guo W.B."/>
            <person name="Han X.H."/>
            <person name="Huang E.J."/>
            <person name="Li L.F."/>
            <person name="Wei W."/>
            <person name="Gao Y.C."/>
            <person name="Liu J.Z."/>
            <person name="Shao H.Z."/>
            <person name="Wang X."/>
            <person name="Wang C.C."/>
            <person name="Yang T.C."/>
            <person name="Huo Q.B."/>
            <person name="Li W."/>
            <person name="Chen H.Y."/>
            <person name="Chen S.E."/>
            <person name="Zhou L.G."/>
            <person name="Ni X.B."/>
            <person name="Tian J.H."/>
            <person name="Sheng Y."/>
            <person name="Liu T."/>
            <person name="Pan Y.S."/>
            <person name="Xia L.Y."/>
            <person name="Li J."/>
            <person name="Zhao F."/>
            <person name="Cao W.C."/>
        </authorList>
    </citation>
    <scope>NUCLEOTIDE SEQUENCE [LARGE SCALE GENOMIC DNA]</scope>
    <source>
        <strain evidence="3">HaeL-2018</strain>
    </source>
</reference>
<dbReference type="SUPFAM" id="SSF57184">
    <property type="entry name" value="Growth factor receptor domain"/>
    <property type="match status" value="1"/>
</dbReference>
<keyword evidence="1" id="KW-1133">Transmembrane helix</keyword>
<protein>
    <recommendedName>
        <fullName evidence="2">Ig-like domain-containing protein</fullName>
    </recommendedName>
</protein>
<dbReference type="SMART" id="SM01411">
    <property type="entry name" value="Ephrin_rec_like"/>
    <property type="match status" value="1"/>
</dbReference>
<proteinExistence type="predicted"/>
<evidence type="ECO:0000313" key="3">
    <source>
        <dbReference type="EMBL" id="KAH9379855.1"/>
    </source>
</evidence>